<dbReference type="PROSITE" id="PS00175">
    <property type="entry name" value="PG_MUTASE"/>
    <property type="match status" value="1"/>
</dbReference>
<dbReference type="InterPro" id="IPR029033">
    <property type="entry name" value="His_PPase_superfam"/>
</dbReference>
<dbReference type="GO" id="GO:0005737">
    <property type="term" value="C:cytoplasm"/>
    <property type="evidence" value="ECO:0007669"/>
    <property type="project" value="TreeGrafter"/>
</dbReference>
<organism evidence="5 6">
    <name type="scientific">Geotoga petraea</name>
    <dbReference type="NCBI Taxonomy" id="28234"/>
    <lineage>
        <taxon>Bacteria</taxon>
        <taxon>Thermotogati</taxon>
        <taxon>Thermotogota</taxon>
        <taxon>Thermotogae</taxon>
        <taxon>Petrotogales</taxon>
        <taxon>Petrotogaceae</taxon>
        <taxon>Geotoga</taxon>
    </lineage>
</organism>
<evidence type="ECO:0000313" key="6">
    <source>
        <dbReference type="Proteomes" id="UP000297288"/>
    </source>
</evidence>
<dbReference type="SUPFAM" id="SSF53254">
    <property type="entry name" value="Phosphoglycerate mutase-like"/>
    <property type="match status" value="1"/>
</dbReference>
<evidence type="ECO:0000256" key="2">
    <source>
        <dbReference type="ARBA" id="ARBA00023235"/>
    </source>
</evidence>
<dbReference type="CDD" id="cd07067">
    <property type="entry name" value="HP_PGM_like"/>
    <property type="match status" value="1"/>
</dbReference>
<comment type="caution">
    <text evidence="5">The sequence shown here is derived from an EMBL/GenBank/DDBJ whole genome shotgun (WGS) entry which is preliminary data.</text>
</comment>
<keyword evidence="1" id="KW-0324">Glycolysis</keyword>
<dbReference type="AlphaFoldDB" id="A0A4Z0W164"/>
<evidence type="ECO:0000256" key="4">
    <source>
        <dbReference type="PIRSR" id="PIRSR613078-2"/>
    </source>
</evidence>
<feature type="active site" description="Tele-phosphohistidine intermediate" evidence="3">
    <location>
        <position position="12"/>
    </location>
</feature>
<evidence type="ECO:0000256" key="3">
    <source>
        <dbReference type="PIRSR" id="PIRSR613078-1"/>
    </source>
</evidence>
<feature type="binding site" evidence="4">
    <location>
        <position position="61"/>
    </location>
    <ligand>
        <name>substrate</name>
    </ligand>
</feature>
<feature type="binding site" evidence="4">
    <location>
        <begin position="11"/>
        <end position="18"/>
    </location>
    <ligand>
        <name>substrate</name>
    </ligand>
</feature>
<dbReference type="PANTHER" id="PTHR48100:SF1">
    <property type="entry name" value="HISTIDINE PHOSPHATASE FAMILY PROTEIN-RELATED"/>
    <property type="match status" value="1"/>
</dbReference>
<proteinExistence type="predicted"/>
<name>A0A4Z0W164_9BACT</name>
<evidence type="ECO:0000256" key="1">
    <source>
        <dbReference type="ARBA" id="ARBA00023152"/>
    </source>
</evidence>
<gene>
    <name evidence="5" type="ORF">E4650_01110</name>
</gene>
<dbReference type="InterPro" id="IPR001345">
    <property type="entry name" value="PG/BPGM_mutase_AS"/>
</dbReference>
<dbReference type="OrthoDB" id="9782128at2"/>
<dbReference type="SMART" id="SM00855">
    <property type="entry name" value="PGAM"/>
    <property type="match status" value="1"/>
</dbReference>
<keyword evidence="2" id="KW-0413">Isomerase</keyword>
<dbReference type="InterPro" id="IPR013078">
    <property type="entry name" value="His_Pase_superF_clade-1"/>
</dbReference>
<dbReference type="InterPro" id="IPR050275">
    <property type="entry name" value="PGM_Phosphatase"/>
</dbReference>
<protein>
    <submittedName>
        <fullName evidence="5">Histidine phosphatase family protein</fullName>
    </submittedName>
</protein>
<dbReference type="Proteomes" id="UP000297288">
    <property type="component" value="Unassembled WGS sequence"/>
</dbReference>
<evidence type="ECO:0000313" key="5">
    <source>
        <dbReference type="EMBL" id="TGG88823.1"/>
    </source>
</evidence>
<reference evidence="5 6" key="1">
    <citation type="submission" date="2019-04" db="EMBL/GenBank/DDBJ databases">
        <title>Draft genome sequence data and analysis of a Fermenting Bacterium, Geotoga petraea strain HO-Geo1, isolated from heavy-oil petroleum reservoir in Russia.</title>
        <authorList>
            <person name="Grouzdev D.S."/>
            <person name="Semenova E.M."/>
            <person name="Sokolova D.S."/>
            <person name="Tourova T.P."/>
            <person name="Poltaraus A.B."/>
            <person name="Nazina T.N."/>
        </authorList>
    </citation>
    <scope>NUCLEOTIDE SEQUENCE [LARGE SCALE GENOMIC DNA]</scope>
    <source>
        <strain evidence="5 6">HO-Geo1</strain>
    </source>
</reference>
<accession>A0A4Z0W164</accession>
<dbReference type="EMBL" id="SRME01000001">
    <property type="protein sequence ID" value="TGG88823.1"/>
    <property type="molecule type" value="Genomic_DNA"/>
</dbReference>
<dbReference type="GO" id="GO:0016791">
    <property type="term" value="F:phosphatase activity"/>
    <property type="evidence" value="ECO:0007669"/>
    <property type="project" value="TreeGrafter"/>
</dbReference>
<dbReference type="PANTHER" id="PTHR48100">
    <property type="entry name" value="BROAD-SPECIFICITY PHOSPHATASE YOR283W-RELATED"/>
    <property type="match status" value="1"/>
</dbReference>
<dbReference type="Gene3D" id="3.40.50.1240">
    <property type="entry name" value="Phosphoglycerate mutase-like"/>
    <property type="match status" value="1"/>
</dbReference>
<sequence>MILLLRLYLTRHGQTQSNLNKIMQGWHNSELTELGKNQAKKLHKRIKHIDFEEVYSSPLKRAIDTAKIVSGRENIKTIDNLKEIGLGVWESRTQEEIKKTHADLFVNFWEYPHIFKAEEGESFHDVKERAKKAINVIISKHDEGNVLIVTHAAILNVIMLLFNNKDLSLVWQPPVQQNTALNIVEVYNSNNYNVRLEGCTYHLDNM</sequence>
<feature type="active site" description="Proton donor/acceptor" evidence="3">
    <location>
        <position position="83"/>
    </location>
</feature>
<dbReference type="Pfam" id="PF00300">
    <property type="entry name" value="His_Phos_1"/>
    <property type="match status" value="1"/>
</dbReference>